<dbReference type="PANTHER" id="PTHR22891">
    <property type="entry name" value="EUKARYOTIC TRANSLATION INITIATION FACTOR 2C"/>
    <property type="match status" value="1"/>
</dbReference>
<feature type="region of interest" description="Disordered" evidence="1">
    <location>
        <begin position="921"/>
        <end position="953"/>
    </location>
</feature>
<feature type="compositionally biased region" description="Basic and acidic residues" evidence="1">
    <location>
        <begin position="941"/>
        <end position="953"/>
    </location>
</feature>
<dbReference type="AlphaFoldDB" id="F8P2B5"/>
<feature type="compositionally biased region" description="Basic and acidic residues" evidence="1">
    <location>
        <begin position="17"/>
        <end position="28"/>
    </location>
</feature>
<dbReference type="InterPro" id="IPR012337">
    <property type="entry name" value="RNaseH-like_sf"/>
</dbReference>
<dbReference type="Pfam" id="PF16488">
    <property type="entry name" value="ArgoL2"/>
    <property type="match status" value="1"/>
</dbReference>
<dbReference type="Pfam" id="PF16486">
    <property type="entry name" value="ArgoN"/>
    <property type="match status" value="1"/>
</dbReference>
<dbReference type="InterPro" id="IPR032474">
    <property type="entry name" value="Argonaute_N"/>
</dbReference>
<dbReference type="Pfam" id="PF02171">
    <property type="entry name" value="Piwi"/>
    <property type="match status" value="1"/>
</dbReference>
<dbReference type="SUPFAM" id="SSF101690">
    <property type="entry name" value="PAZ domain"/>
    <property type="match status" value="1"/>
</dbReference>
<reference evidence="3" key="1">
    <citation type="submission" date="2011-04" db="EMBL/GenBank/DDBJ databases">
        <title>Evolution of plant cell wall degrading machinery underlies the functional diversity of forest fungi.</title>
        <authorList>
            <consortium name="US DOE Joint Genome Institute (JGI-PGF)"/>
            <person name="Eastwood D.C."/>
            <person name="Floudas D."/>
            <person name="Binder M."/>
            <person name="Majcherczyk A."/>
            <person name="Schneider P."/>
            <person name="Aerts A."/>
            <person name="Asiegbu F.O."/>
            <person name="Baker S.E."/>
            <person name="Barry K."/>
            <person name="Bendiksby M."/>
            <person name="Blumentritt M."/>
            <person name="Coutinho P.M."/>
            <person name="Cullen D."/>
            <person name="Cullen D."/>
            <person name="Gathman A."/>
            <person name="Goodell B."/>
            <person name="Henrissat B."/>
            <person name="Ihrmark K."/>
            <person name="Kauserud H."/>
            <person name="Kohler A."/>
            <person name="LaButti K."/>
            <person name="Lapidus A."/>
            <person name="Lavin J.L."/>
            <person name="Lee Y.-H."/>
            <person name="Lindquist E."/>
            <person name="Lilly W."/>
            <person name="Lucas S."/>
            <person name="Morin E."/>
            <person name="Murat C."/>
            <person name="Oguiza J.A."/>
            <person name="Park J."/>
            <person name="Pisabarro A.G."/>
            <person name="Riley R."/>
            <person name="Rosling A."/>
            <person name="Salamov A."/>
            <person name="Schmidt O."/>
            <person name="Schmutz J."/>
            <person name="Skrede I."/>
            <person name="Stenlid J."/>
            <person name="Wiebenga A."/>
            <person name="Xie X."/>
            <person name="Kues U."/>
            <person name="Hibbett D.S."/>
            <person name="Hoffmeister D."/>
            <person name="Hogberg N."/>
            <person name="Martin F."/>
            <person name="Grigoriev I.V."/>
            <person name="Watkinson S.C."/>
        </authorList>
    </citation>
    <scope>NUCLEOTIDE SEQUENCE</scope>
    <source>
        <strain evidence="3">S7.9</strain>
    </source>
</reference>
<dbReference type="InterPro" id="IPR003100">
    <property type="entry name" value="PAZ_dom"/>
</dbReference>
<dbReference type="CDD" id="cd02846">
    <property type="entry name" value="PAZ_argonaute_like"/>
    <property type="match status" value="1"/>
</dbReference>
<feature type="compositionally biased region" description="Basic residues" evidence="1">
    <location>
        <begin position="931"/>
        <end position="940"/>
    </location>
</feature>
<dbReference type="InterPro" id="IPR036397">
    <property type="entry name" value="RNaseH_sf"/>
</dbReference>
<dbReference type="InterPro" id="IPR036085">
    <property type="entry name" value="PAZ_dom_sf"/>
</dbReference>
<dbReference type="SMART" id="SM00950">
    <property type="entry name" value="Piwi"/>
    <property type="match status" value="1"/>
</dbReference>
<feature type="domain" description="Piwi" evidence="2">
    <location>
        <begin position="599"/>
        <end position="911"/>
    </location>
</feature>
<dbReference type="Gene3D" id="3.40.50.2300">
    <property type="match status" value="1"/>
</dbReference>
<name>F8P2B5_SERL9</name>
<organism>
    <name type="scientific">Serpula lacrymans var. lacrymans (strain S7.9)</name>
    <name type="common">Dry rot fungus</name>
    <dbReference type="NCBI Taxonomy" id="578457"/>
    <lineage>
        <taxon>Eukaryota</taxon>
        <taxon>Fungi</taxon>
        <taxon>Dikarya</taxon>
        <taxon>Basidiomycota</taxon>
        <taxon>Agaricomycotina</taxon>
        <taxon>Agaricomycetes</taxon>
        <taxon>Agaricomycetidae</taxon>
        <taxon>Boletales</taxon>
        <taxon>Coniophorineae</taxon>
        <taxon>Serpulaceae</taxon>
        <taxon>Serpula</taxon>
    </lineage>
</organism>
<dbReference type="Gene3D" id="2.170.260.10">
    <property type="entry name" value="paz domain"/>
    <property type="match status" value="1"/>
</dbReference>
<dbReference type="GeneID" id="18809920"/>
<dbReference type="Pfam" id="PF02170">
    <property type="entry name" value="PAZ"/>
    <property type="match status" value="1"/>
</dbReference>
<feature type="region of interest" description="Disordered" evidence="1">
    <location>
        <begin position="1"/>
        <end position="68"/>
    </location>
</feature>
<dbReference type="GO" id="GO:0003723">
    <property type="term" value="F:RNA binding"/>
    <property type="evidence" value="ECO:0007669"/>
    <property type="project" value="InterPro"/>
</dbReference>
<dbReference type="InterPro" id="IPR014811">
    <property type="entry name" value="ArgoL1"/>
</dbReference>
<dbReference type="SUPFAM" id="SSF53098">
    <property type="entry name" value="Ribonuclease H-like"/>
    <property type="match status" value="1"/>
</dbReference>
<evidence type="ECO:0000256" key="1">
    <source>
        <dbReference type="SAM" id="MobiDB-lite"/>
    </source>
</evidence>
<dbReference type="InterPro" id="IPR003165">
    <property type="entry name" value="Piwi"/>
</dbReference>
<dbReference type="Pfam" id="PF08699">
    <property type="entry name" value="ArgoL1"/>
    <property type="match status" value="1"/>
</dbReference>
<gene>
    <name evidence="3" type="ORF">SERLADRAFT_362489</name>
</gene>
<accession>F8P2B5</accession>
<dbReference type="InterPro" id="IPR032472">
    <property type="entry name" value="ArgoL2"/>
</dbReference>
<dbReference type="InterPro" id="IPR045246">
    <property type="entry name" value="Piwi_ago-like"/>
</dbReference>
<feature type="compositionally biased region" description="Gly residues" evidence="1">
    <location>
        <begin position="33"/>
        <end position="48"/>
    </location>
</feature>
<dbReference type="Gene3D" id="3.30.420.10">
    <property type="entry name" value="Ribonuclease H-like superfamily/Ribonuclease H"/>
    <property type="match status" value="1"/>
</dbReference>
<protein>
    <recommendedName>
        <fullName evidence="2">Piwi domain-containing protein</fullName>
    </recommendedName>
</protein>
<dbReference type="Proteomes" id="UP000008064">
    <property type="component" value="Unassembled WGS sequence"/>
</dbReference>
<evidence type="ECO:0000259" key="2">
    <source>
        <dbReference type="PROSITE" id="PS50822"/>
    </source>
</evidence>
<evidence type="ECO:0000313" key="3">
    <source>
        <dbReference type="EMBL" id="EGO23293.1"/>
    </source>
</evidence>
<dbReference type="OrthoDB" id="10252740at2759"/>
<dbReference type="HOGENOM" id="CLU_004544_4_1_1"/>
<dbReference type="PROSITE" id="PS50822">
    <property type="entry name" value="PIWI"/>
    <property type="match status" value="1"/>
</dbReference>
<dbReference type="SMART" id="SM01163">
    <property type="entry name" value="DUF1785"/>
    <property type="match status" value="1"/>
</dbReference>
<sequence length="978" mass="109463">MNTQKNTSSGGGGNFGDGRRGPGGERNHNPGRYGAGKGGGGAQQGGGPSTARRRPPGQGASSDNVLYNPGPAIVDKRLETIDQLVSSFKQLSVVPKPERPHRPGYGTLGSETIVRANFFPVRVPIGVFYDYRVEIEPSIKKEEASVKERIFWLLEQCAEWQEFKPFVAHDSSERMVSAKLLPQPLDVRFKYFREGESEPPLASNAQECTVSVVYVRELDTKEEYLECNPASRDYDTGPLISGLNLILQQHASRTGVRVGKNRYFFKSTDPRDKITLSTHIEAWLGFYVSVRPVYKQLMVNVNVCMTAFYKPCNLATAMLQFGNKSKGAMAKTLPQRLRVTMRYRGYKMRKNVYEIKSTSANQTFFHHEKYGRISVKNYIEKEYNITLEHPDDVPVVDIGNEKKSIYVPAELCEIEDGEPYRGQLNTMETQNMIRYACKRPADNARIIVNQGLQTLALTQDKINDPMSSFGISVSDQMAVIPARELPPPKVYYKSGKPPNVTGGSWNILEVTFQKGSVVKSWSVLVVRDGFSNWNENEVRRIWMGFRDKCRKSGMTMPDQPKVLFTNPLVPEFKDAARATALDQVRQTINENVEPGDQSFILVLLQKHDHHIYPGIKRICDVELGIHTIHMLLTQKVFGPGGRLDQYFSNVALKLNTKLGGANHRLDPDSMKWLTQEKTMVVGMDVTHPGPASRKGTPSIAAVVASVDDSFVQFPASMRIQEGRKEASNMITDLAEMMEERLKLWQEKNRILPARVYVFRDGVSEGQFDSVLTKELPLILDSFRGMSNSSKKYRPKLTIVICGKRHHARFFPIESNSADKNGNTRPGTVVDKGVTTVFDYDFYLQAHAGLQGTAKPTHYTVIYDENALDADNIQQGTHTTSYLYARATKAVSLVPAAYYADLACERGRYYINDFLNAGPNKLSESEAGGGKGKGKGKKKGKEKGNDNAGKEEKERVFNAAKEMWGAGVHAKLKDSMFYI</sequence>
<dbReference type="RefSeq" id="XP_007320533.1">
    <property type="nucleotide sequence ID" value="XM_007320471.1"/>
</dbReference>
<proteinExistence type="predicted"/>
<dbReference type="CDD" id="cd04657">
    <property type="entry name" value="Piwi_ago-like"/>
    <property type="match status" value="1"/>
</dbReference>
<dbReference type="KEGG" id="sla:SERLADRAFT_362489"/>
<dbReference type="EMBL" id="GL945436">
    <property type="protein sequence ID" value="EGO23293.1"/>
    <property type="molecule type" value="Genomic_DNA"/>
</dbReference>